<gene>
    <name evidence="1" type="ORF">HII17_03755</name>
</gene>
<organism evidence="1 2">
    <name type="scientific">Thalassotalea algicola</name>
    <dbReference type="NCBI Taxonomy" id="2716224"/>
    <lineage>
        <taxon>Bacteria</taxon>
        <taxon>Pseudomonadati</taxon>
        <taxon>Pseudomonadota</taxon>
        <taxon>Gammaproteobacteria</taxon>
        <taxon>Alteromonadales</taxon>
        <taxon>Colwelliaceae</taxon>
        <taxon>Thalassotalea</taxon>
    </lineage>
</organism>
<dbReference type="Proteomes" id="UP000568664">
    <property type="component" value="Unassembled WGS sequence"/>
</dbReference>
<proteinExistence type="predicted"/>
<dbReference type="AlphaFoldDB" id="A0A7Y0L9X5"/>
<evidence type="ECO:0000313" key="1">
    <source>
        <dbReference type="EMBL" id="NMP30669.1"/>
    </source>
</evidence>
<comment type="caution">
    <text evidence="1">The sequence shown here is derived from an EMBL/GenBank/DDBJ whole genome shotgun (WGS) entry which is preliminary data.</text>
</comment>
<keyword evidence="2" id="KW-1185">Reference proteome</keyword>
<accession>A0A7Y0L9X5</accession>
<protein>
    <recommendedName>
        <fullName evidence="3">Solute-binding protein family 3/N-terminal domain-containing protein</fullName>
    </recommendedName>
</protein>
<reference evidence="1 2" key="1">
    <citation type="submission" date="2020-04" db="EMBL/GenBank/DDBJ databases">
        <title>Thalassotalea sp. M1531, isolated from the surface of marine red alga.</title>
        <authorList>
            <person name="Pang L."/>
            <person name="Lu D.-C."/>
        </authorList>
    </citation>
    <scope>NUCLEOTIDE SEQUENCE [LARGE SCALE GENOMIC DNA]</scope>
    <source>
        <strain evidence="1 2">M1531</strain>
    </source>
</reference>
<sequence length="286" mass="32817">MSEAGDAAPQKSTEQKPTIMWLIEDKQENVDILAENTKQTPTATYIEKIITSQLAKYYDVKFERVSMSRINFSLKNRDNACAANRANTAERRSYSIFSKPQAFYLTHKLYRFNQQSPLPESLLNSQGELNSIAKVFEHFPNAKIGVAENVSYGEFLDQRMAEVNKKNIYYRSGNNRVTALEAMLYSNRVDYLLALPVDIKPSDEQKGLVERYSIAGAPQYLPAYFNCANSQLGQQVINKLSELLTNLYTTEVYYLSHKNTFSENELVKLKQYLKQHYADEPILKTK</sequence>
<dbReference type="RefSeq" id="WP_169073954.1">
    <property type="nucleotide sequence ID" value="NZ_JABBXH010000001.1"/>
</dbReference>
<evidence type="ECO:0008006" key="3">
    <source>
        <dbReference type="Google" id="ProtNLM"/>
    </source>
</evidence>
<name>A0A7Y0L9X5_9GAMM</name>
<dbReference type="SUPFAM" id="SSF53850">
    <property type="entry name" value="Periplasmic binding protein-like II"/>
    <property type="match status" value="1"/>
</dbReference>
<dbReference type="EMBL" id="JABBXH010000001">
    <property type="protein sequence ID" value="NMP30669.1"/>
    <property type="molecule type" value="Genomic_DNA"/>
</dbReference>
<evidence type="ECO:0000313" key="2">
    <source>
        <dbReference type="Proteomes" id="UP000568664"/>
    </source>
</evidence>